<feature type="transmembrane region" description="Helical" evidence="1">
    <location>
        <begin position="20"/>
        <end position="38"/>
    </location>
</feature>
<keyword evidence="1" id="KW-1133">Transmembrane helix</keyword>
<proteinExistence type="predicted"/>
<protein>
    <submittedName>
        <fullName evidence="2">Uncharacterized protein</fullName>
    </submittedName>
</protein>
<dbReference type="Proteomes" id="UP000326757">
    <property type="component" value="Unassembled WGS sequence"/>
</dbReference>
<comment type="caution">
    <text evidence="2">The sequence shown here is derived from an EMBL/GenBank/DDBJ whole genome shotgun (WGS) entry which is preliminary data.</text>
</comment>
<keyword evidence="3" id="KW-1185">Reference proteome</keyword>
<keyword evidence="1" id="KW-0812">Transmembrane</keyword>
<evidence type="ECO:0000256" key="1">
    <source>
        <dbReference type="SAM" id="Phobius"/>
    </source>
</evidence>
<name>A0A5N6K915_MONLA</name>
<accession>A0A5N6K915</accession>
<gene>
    <name evidence="2" type="ORF">EYC80_001337</name>
</gene>
<sequence>MSEANQRIRIRLDTQILSPINAFLFNFMLVLILILTFITPQLSRLTKLSLNTTPNIHDLSLHHHHHTEYPTTIQRQHHTPN</sequence>
<dbReference type="EMBL" id="VIGI01000006">
    <property type="protein sequence ID" value="KAB8299250.1"/>
    <property type="molecule type" value="Genomic_DNA"/>
</dbReference>
<evidence type="ECO:0000313" key="2">
    <source>
        <dbReference type="EMBL" id="KAB8299250.1"/>
    </source>
</evidence>
<organism evidence="2 3">
    <name type="scientific">Monilinia laxa</name>
    <name type="common">Brown rot fungus</name>
    <name type="synonym">Sclerotinia laxa</name>
    <dbReference type="NCBI Taxonomy" id="61186"/>
    <lineage>
        <taxon>Eukaryota</taxon>
        <taxon>Fungi</taxon>
        <taxon>Dikarya</taxon>
        <taxon>Ascomycota</taxon>
        <taxon>Pezizomycotina</taxon>
        <taxon>Leotiomycetes</taxon>
        <taxon>Helotiales</taxon>
        <taxon>Sclerotiniaceae</taxon>
        <taxon>Monilinia</taxon>
    </lineage>
</organism>
<reference evidence="2 3" key="1">
    <citation type="submission" date="2019-06" db="EMBL/GenBank/DDBJ databases">
        <title>Genome Sequence of the Brown Rot Fungal Pathogen Monilinia laxa.</title>
        <authorList>
            <person name="De Miccolis Angelini R.M."/>
            <person name="Landi L."/>
            <person name="Abate D."/>
            <person name="Pollastro S."/>
            <person name="Romanazzi G."/>
            <person name="Faretra F."/>
        </authorList>
    </citation>
    <scope>NUCLEOTIDE SEQUENCE [LARGE SCALE GENOMIC DNA]</scope>
    <source>
        <strain evidence="2 3">Mlax316</strain>
    </source>
</reference>
<dbReference type="AlphaFoldDB" id="A0A5N6K915"/>
<keyword evidence="1" id="KW-0472">Membrane</keyword>
<evidence type="ECO:0000313" key="3">
    <source>
        <dbReference type="Proteomes" id="UP000326757"/>
    </source>
</evidence>